<reference evidence="1 2" key="1">
    <citation type="journal article" date="2013" name="Int. J. Syst. Evol. Microbiol.">
        <title>Sphingomonas kyungheensis sp. nov., a bacterium with ginsenoside-converting activity isolated from soil of a ginseng field.</title>
        <authorList>
            <person name="Son H.M."/>
            <person name="Yang J.E."/>
            <person name="Park Y."/>
            <person name="Han C.K."/>
            <person name="Kim S.G."/>
            <person name="Kook M."/>
            <person name="Yi T.H."/>
        </authorList>
    </citation>
    <scope>NUCLEOTIDE SEQUENCE [LARGE SCALE GENOMIC DNA]</scope>
    <source>
        <strain evidence="1 2">LMG 26582</strain>
    </source>
</reference>
<organism evidence="1 2">
    <name type="scientific">Sphingomonas kyungheensis</name>
    <dbReference type="NCBI Taxonomy" id="1069987"/>
    <lineage>
        <taxon>Bacteria</taxon>
        <taxon>Pseudomonadati</taxon>
        <taxon>Pseudomonadota</taxon>
        <taxon>Alphaproteobacteria</taxon>
        <taxon>Sphingomonadales</taxon>
        <taxon>Sphingomonadaceae</taxon>
        <taxon>Sphingomonas</taxon>
    </lineage>
</organism>
<evidence type="ECO:0000313" key="1">
    <source>
        <dbReference type="EMBL" id="MEI5685453.1"/>
    </source>
</evidence>
<accession>A0ABU8GX13</accession>
<dbReference type="Proteomes" id="UP001367771">
    <property type="component" value="Unassembled WGS sequence"/>
</dbReference>
<keyword evidence="2" id="KW-1185">Reference proteome</keyword>
<comment type="caution">
    <text evidence="1">The sequence shown here is derived from an EMBL/GenBank/DDBJ whole genome shotgun (WGS) entry which is preliminary data.</text>
</comment>
<dbReference type="RefSeq" id="WP_336544163.1">
    <property type="nucleotide sequence ID" value="NZ_JBBBDM010000001.1"/>
</dbReference>
<gene>
    <name evidence="1" type="ORF">V8201_00010</name>
</gene>
<protein>
    <recommendedName>
        <fullName evidence="3">DNA primase</fullName>
    </recommendedName>
</protein>
<proteinExistence type="predicted"/>
<evidence type="ECO:0000313" key="2">
    <source>
        <dbReference type="Proteomes" id="UP001367771"/>
    </source>
</evidence>
<evidence type="ECO:0008006" key="3">
    <source>
        <dbReference type="Google" id="ProtNLM"/>
    </source>
</evidence>
<dbReference type="EMBL" id="JBBBDM010000001">
    <property type="protein sequence ID" value="MEI5685453.1"/>
    <property type="molecule type" value="Genomic_DNA"/>
</dbReference>
<sequence length="548" mass="58640">MIGLLSRAGKASPMQYDASNSVDKSPALADELDDVSSAAETNRPVSAKPMIQLRAGELHVTATLAESALIRAGAPLYVRGGIVRPAVDDMPASHGRRTKVARLCQVDGNMLVDHLSRVADWTKWNERKKGLVATDPPRDVALTILSRDGEWRLPRLAGVITTPTLRPDGTILSEPGYDEATQLLLLNPPSMPAISEAPTRGQALSALAFLDQLLDEFPFVDAASRSAALSGLITPVVRGAMPVAPLHATTAPVAGSGKSYIIDLASAISTGERAPVIAAGRNEEETEKRLGAALLNGQAIVSIDNVNGELGGDALCQMIERPVVSVRPLGVSKLVKIESRATTFATGNNIQLVGDMTRRTLLCSLDPNMERPELRTFQASPFDEVLRNRGKYVAAALTIARAYVAAGFPGLLPSLASFEDWSRFVRSPLVWLGRADPVETMDKARAEDPVIATLSGVLTAWHGAVGSSPRTTGEIKEAAELRDTYNGNINGILREALAEVADDKRGGIDAKRLGRFLSRYQGRIVEGLKVLAGEDAHAKQKNWRVVRA</sequence>
<name>A0ABU8GX13_9SPHN</name>